<dbReference type="EMBL" id="CAUWAG010000006">
    <property type="protein sequence ID" value="CAJ2504404.1"/>
    <property type="molecule type" value="Genomic_DNA"/>
</dbReference>
<comment type="caution">
    <text evidence="1">The sequence shown here is derived from an EMBL/GenBank/DDBJ whole genome shotgun (WGS) entry which is preliminary data.</text>
</comment>
<reference evidence="1" key="1">
    <citation type="submission" date="2023-10" db="EMBL/GenBank/DDBJ databases">
        <authorList>
            <person name="Hackl T."/>
        </authorList>
    </citation>
    <scope>NUCLEOTIDE SEQUENCE</scope>
</reference>
<sequence>MPRSPLEGFFKGVKLAYESGKDAYKKPFHDLITKKHCWILFEPEFLNLSEGVPKFLRWQLEQVQTKVDDKDYHPDPPLKCQKCKQTLFIAPTPHARGGYGGNQFYFEHVEEDNNAQLIGTCNSCINSAPSG</sequence>
<organism evidence="1 2">
    <name type="scientific">Anthostomella pinea</name>
    <dbReference type="NCBI Taxonomy" id="933095"/>
    <lineage>
        <taxon>Eukaryota</taxon>
        <taxon>Fungi</taxon>
        <taxon>Dikarya</taxon>
        <taxon>Ascomycota</taxon>
        <taxon>Pezizomycotina</taxon>
        <taxon>Sordariomycetes</taxon>
        <taxon>Xylariomycetidae</taxon>
        <taxon>Xylariales</taxon>
        <taxon>Xylariaceae</taxon>
        <taxon>Anthostomella</taxon>
    </lineage>
</organism>
<protein>
    <submittedName>
        <fullName evidence="1">Uu.00g117980.m01.CDS01</fullName>
    </submittedName>
</protein>
<gene>
    <name evidence="1" type="ORF">KHLLAP_LOCUS4872</name>
</gene>
<name>A0AAI8VHD3_9PEZI</name>
<dbReference type="Proteomes" id="UP001295740">
    <property type="component" value="Unassembled WGS sequence"/>
</dbReference>
<accession>A0AAI8VHD3</accession>
<dbReference type="AlphaFoldDB" id="A0AAI8VHD3"/>
<proteinExistence type="predicted"/>
<evidence type="ECO:0000313" key="1">
    <source>
        <dbReference type="EMBL" id="CAJ2504404.1"/>
    </source>
</evidence>
<evidence type="ECO:0000313" key="2">
    <source>
        <dbReference type="Proteomes" id="UP001295740"/>
    </source>
</evidence>
<keyword evidence="2" id="KW-1185">Reference proteome</keyword>